<dbReference type="PANTHER" id="PTHR30024">
    <property type="entry name" value="ALIPHATIC SULFONATES-BINDING PROTEIN-RELATED"/>
    <property type="match status" value="1"/>
</dbReference>
<dbReference type="PROSITE" id="PS51257">
    <property type="entry name" value="PROKAR_LIPOPROTEIN"/>
    <property type="match status" value="1"/>
</dbReference>
<evidence type="ECO:0000313" key="4">
    <source>
        <dbReference type="Proteomes" id="UP000633205"/>
    </source>
</evidence>
<dbReference type="Proteomes" id="UP000633205">
    <property type="component" value="Unassembled WGS sequence"/>
</dbReference>
<accession>A0A917DH35</accession>
<dbReference type="EMBL" id="BMHO01000001">
    <property type="protein sequence ID" value="GGD36861.1"/>
    <property type="molecule type" value="Genomic_DNA"/>
</dbReference>
<name>A0A917DH35_9MICO</name>
<feature type="domain" description="SsuA/THI5-like" evidence="2">
    <location>
        <begin position="54"/>
        <end position="268"/>
    </location>
</feature>
<reference evidence="3" key="1">
    <citation type="journal article" date="2014" name="Int. J. Syst. Evol. Microbiol.">
        <title>Complete genome sequence of Corynebacterium casei LMG S-19264T (=DSM 44701T), isolated from a smear-ripened cheese.</title>
        <authorList>
            <consortium name="US DOE Joint Genome Institute (JGI-PGF)"/>
            <person name="Walter F."/>
            <person name="Albersmeier A."/>
            <person name="Kalinowski J."/>
            <person name="Ruckert C."/>
        </authorList>
    </citation>
    <scope>NUCLEOTIDE SEQUENCE</scope>
    <source>
        <strain evidence="3">CGMCC 1.15152</strain>
    </source>
</reference>
<gene>
    <name evidence="3" type="primary">ssuA</name>
    <name evidence="3" type="ORF">GCM10010915_16960</name>
</gene>
<reference evidence="3" key="2">
    <citation type="submission" date="2020-09" db="EMBL/GenBank/DDBJ databases">
        <authorList>
            <person name="Sun Q."/>
            <person name="Zhou Y."/>
        </authorList>
    </citation>
    <scope>NUCLEOTIDE SEQUENCE</scope>
    <source>
        <strain evidence="3">CGMCC 1.15152</strain>
    </source>
</reference>
<keyword evidence="1" id="KW-0732">Signal</keyword>
<dbReference type="Pfam" id="PF09084">
    <property type="entry name" value="NMT1"/>
    <property type="match status" value="1"/>
</dbReference>
<evidence type="ECO:0000313" key="3">
    <source>
        <dbReference type="EMBL" id="GGD36861.1"/>
    </source>
</evidence>
<evidence type="ECO:0000259" key="2">
    <source>
        <dbReference type="Pfam" id="PF09084"/>
    </source>
</evidence>
<dbReference type="InterPro" id="IPR015168">
    <property type="entry name" value="SsuA/THI5"/>
</dbReference>
<dbReference type="RefSeq" id="WP_188711830.1">
    <property type="nucleotide sequence ID" value="NZ_BMHO01000001.1"/>
</dbReference>
<keyword evidence="4" id="KW-1185">Reference proteome</keyword>
<dbReference type="Gene3D" id="3.40.190.10">
    <property type="entry name" value="Periplasmic binding protein-like II"/>
    <property type="match status" value="2"/>
</dbReference>
<dbReference type="SUPFAM" id="SSF53850">
    <property type="entry name" value="Periplasmic binding protein-like II"/>
    <property type="match status" value="1"/>
</dbReference>
<organism evidence="3 4">
    <name type="scientific">Microbacterium faecale</name>
    <dbReference type="NCBI Taxonomy" id="1804630"/>
    <lineage>
        <taxon>Bacteria</taxon>
        <taxon>Bacillati</taxon>
        <taxon>Actinomycetota</taxon>
        <taxon>Actinomycetes</taxon>
        <taxon>Micrococcales</taxon>
        <taxon>Microbacteriaceae</taxon>
        <taxon>Microbacterium</taxon>
    </lineage>
</organism>
<protein>
    <submittedName>
        <fullName evidence="3">Sulfonate ABC transporter substrate-binding protein</fullName>
    </submittedName>
</protein>
<feature type="signal peptide" evidence="1">
    <location>
        <begin position="1"/>
        <end position="22"/>
    </location>
</feature>
<proteinExistence type="predicted"/>
<sequence>MTYPLKRVAALAAVATLAGVLAGCGGSDSPAGGGEAPDPDSPTPITVGSLPAGDYAPLYIADQEGFFEEEGLDVTIETIAGGAVGVTQLVSGELEFTSATWTNTLAAVAQGLEVVVVREGTDSSKAGINGLLVDESAGFSSIEDLRGETLAVNTLQSATEVQLRDCLATGGLAADDYELVEVPFPEVGAAVLQDRIAGGFVPEPFITIGAPEGLVSLFDPSVCNERQENSPLITWDASKAWAEENPEIVDAFVRAMDKATQLAIDDPQVVVDILPTFTTLTPEIAGELVLPSFVEDGTPSVEGAELTQELMLEYELIDSPIEDLSQYAWQGE</sequence>
<dbReference type="AlphaFoldDB" id="A0A917DH35"/>
<evidence type="ECO:0000256" key="1">
    <source>
        <dbReference type="SAM" id="SignalP"/>
    </source>
</evidence>
<feature type="chain" id="PRO_5039489689" evidence="1">
    <location>
        <begin position="23"/>
        <end position="332"/>
    </location>
</feature>
<comment type="caution">
    <text evidence="3">The sequence shown here is derived from an EMBL/GenBank/DDBJ whole genome shotgun (WGS) entry which is preliminary data.</text>
</comment>